<gene>
    <name evidence="1" type="ORF">HANVADRAFT_53615</name>
</gene>
<comment type="caution">
    <text evidence="1">The sequence shown here is derived from an EMBL/GenBank/DDBJ whole genome shotgun (WGS) entry which is preliminary data.</text>
</comment>
<dbReference type="GO" id="GO:0005759">
    <property type="term" value="C:mitochondrial matrix"/>
    <property type="evidence" value="ECO:0007669"/>
    <property type="project" value="TreeGrafter"/>
</dbReference>
<accession>A0A1B7TAX7</accession>
<dbReference type="GO" id="GO:0044183">
    <property type="term" value="F:protein folding chaperone"/>
    <property type="evidence" value="ECO:0007669"/>
    <property type="project" value="TreeGrafter"/>
</dbReference>
<proteinExistence type="predicted"/>
<dbReference type="EMBL" id="LXPE01000039">
    <property type="protein sequence ID" value="OBA25845.1"/>
    <property type="molecule type" value="Genomic_DNA"/>
</dbReference>
<dbReference type="PANTHER" id="PTHR46749">
    <property type="entry name" value="COMPLEX III ASSEMBLY FACTOR LYRM7"/>
    <property type="match status" value="1"/>
</dbReference>
<evidence type="ECO:0000313" key="2">
    <source>
        <dbReference type="Proteomes" id="UP000092321"/>
    </source>
</evidence>
<dbReference type="OrthoDB" id="529194at2759"/>
<protein>
    <recommendedName>
        <fullName evidence="3">Mitochondrial zinc maintenance protein 1, mitochondrial</fullName>
    </recommendedName>
</protein>
<dbReference type="GO" id="GO:0034551">
    <property type="term" value="P:mitochondrial respiratory chain complex III assembly"/>
    <property type="evidence" value="ECO:0007669"/>
    <property type="project" value="TreeGrafter"/>
</dbReference>
<sequence length="127" mass="14915">MSMTPVLRKRFYDAYKSTIKSMNFTFQNDSKALLNSKQLLKNTCLNPLEMRQSLFKHIPEDTEGQIKHLEDMSKILRTNVAQAVQKDKYKYELKMHKDIELGDNETIKEDKGSQFKGKKFKRCCDSD</sequence>
<dbReference type="PANTHER" id="PTHR46749:SF1">
    <property type="entry name" value="COMPLEX III ASSEMBLY FACTOR LYRM7"/>
    <property type="match status" value="1"/>
</dbReference>
<reference evidence="2" key="1">
    <citation type="journal article" date="2016" name="Proc. Natl. Acad. Sci. U.S.A.">
        <title>Comparative genomics of biotechnologically important yeasts.</title>
        <authorList>
            <person name="Riley R."/>
            <person name="Haridas S."/>
            <person name="Wolfe K.H."/>
            <person name="Lopes M.R."/>
            <person name="Hittinger C.T."/>
            <person name="Goeker M."/>
            <person name="Salamov A.A."/>
            <person name="Wisecaver J.H."/>
            <person name="Long T.M."/>
            <person name="Calvey C.H."/>
            <person name="Aerts A.L."/>
            <person name="Barry K.W."/>
            <person name="Choi C."/>
            <person name="Clum A."/>
            <person name="Coughlan A.Y."/>
            <person name="Deshpande S."/>
            <person name="Douglass A.P."/>
            <person name="Hanson S.J."/>
            <person name="Klenk H.-P."/>
            <person name="LaButti K.M."/>
            <person name="Lapidus A."/>
            <person name="Lindquist E.A."/>
            <person name="Lipzen A.M."/>
            <person name="Meier-Kolthoff J.P."/>
            <person name="Ohm R.A."/>
            <person name="Otillar R.P."/>
            <person name="Pangilinan J.L."/>
            <person name="Peng Y."/>
            <person name="Rokas A."/>
            <person name="Rosa C.A."/>
            <person name="Scheuner C."/>
            <person name="Sibirny A.A."/>
            <person name="Slot J.C."/>
            <person name="Stielow J.B."/>
            <person name="Sun H."/>
            <person name="Kurtzman C.P."/>
            <person name="Blackwell M."/>
            <person name="Grigoriev I.V."/>
            <person name="Jeffries T.W."/>
        </authorList>
    </citation>
    <scope>NUCLEOTIDE SEQUENCE [LARGE SCALE GENOMIC DNA]</scope>
    <source>
        <strain evidence="2">NRRL Y-1626</strain>
    </source>
</reference>
<name>A0A1B7TAX7_9ASCO</name>
<evidence type="ECO:0000313" key="1">
    <source>
        <dbReference type="EMBL" id="OBA25845.1"/>
    </source>
</evidence>
<dbReference type="Proteomes" id="UP000092321">
    <property type="component" value="Unassembled WGS sequence"/>
</dbReference>
<keyword evidence="2" id="KW-1185">Reference proteome</keyword>
<dbReference type="AlphaFoldDB" id="A0A1B7TAX7"/>
<dbReference type="InterPro" id="IPR050435">
    <property type="entry name" value="MZM1/LYRM7"/>
</dbReference>
<evidence type="ECO:0008006" key="3">
    <source>
        <dbReference type="Google" id="ProtNLM"/>
    </source>
</evidence>
<organism evidence="1 2">
    <name type="scientific">Hanseniaspora valbyensis NRRL Y-1626</name>
    <dbReference type="NCBI Taxonomy" id="766949"/>
    <lineage>
        <taxon>Eukaryota</taxon>
        <taxon>Fungi</taxon>
        <taxon>Dikarya</taxon>
        <taxon>Ascomycota</taxon>
        <taxon>Saccharomycotina</taxon>
        <taxon>Saccharomycetes</taxon>
        <taxon>Saccharomycodales</taxon>
        <taxon>Saccharomycodaceae</taxon>
        <taxon>Hanseniaspora</taxon>
    </lineage>
</organism>